<dbReference type="RefSeq" id="WP_078853754.1">
    <property type="nucleotide sequence ID" value="NZ_JABXWF010000004.1"/>
</dbReference>
<dbReference type="SMART" id="SM00327">
    <property type="entry name" value="VWA"/>
    <property type="match status" value="1"/>
</dbReference>
<protein>
    <submittedName>
        <fullName evidence="3">VWA domain-containing protein</fullName>
    </submittedName>
</protein>
<evidence type="ECO:0000256" key="1">
    <source>
        <dbReference type="SAM" id="MobiDB-lite"/>
    </source>
</evidence>
<evidence type="ECO:0000259" key="2">
    <source>
        <dbReference type="SMART" id="SM00327"/>
    </source>
</evidence>
<keyword evidence="4" id="KW-1185">Reference proteome</keyword>
<dbReference type="Pfam" id="PF13768">
    <property type="entry name" value="VWA_3"/>
    <property type="match status" value="1"/>
</dbReference>
<dbReference type="Gene3D" id="1.20.120.1690">
    <property type="match status" value="1"/>
</dbReference>
<evidence type="ECO:0000313" key="4">
    <source>
        <dbReference type="Proteomes" id="UP001282474"/>
    </source>
</evidence>
<dbReference type="Gene3D" id="3.40.50.410">
    <property type="entry name" value="von Willebrand factor, type A domain"/>
    <property type="match status" value="1"/>
</dbReference>
<dbReference type="InterPro" id="IPR002035">
    <property type="entry name" value="VWF_A"/>
</dbReference>
<dbReference type="Gene3D" id="2.60.40.3670">
    <property type="match status" value="1"/>
</dbReference>
<organism evidence="3 4">
    <name type="scientific">Streptomyces caniscabiei</name>
    <dbReference type="NCBI Taxonomy" id="2746961"/>
    <lineage>
        <taxon>Bacteria</taxon>
        <taxon>Bacillati</taxon>
        <taxon>Actinomycetota</taxon>
        <taxon>Actinomycetes</taxon>
        <taxon>Kitasatosporales</taxon>
        <taxon>Streptomycetaceae</taxon>
        <taxon>Streptomyces</taxon>
    </lineage>
</organism>
<gene>
    <name evidence="3" type="ORF">PV383_01905</name>
</gene>
<dbReference type="InterPro" id="IPR036465">
    <property type="entry name" value="vWFA_dom_sf"/>
</dbReference>
<feature type="domain" description="VWFA" evidence="2">
    <location>
        <begin position="57"/>
        <end position="236"/>
    </location>
</feature>
<name>A0ABU4MEQ6_9ACTN</name>
<evidence type="ECO:0000313" key="3">
    <source>
        <dbReference type="EMBL" id="MDX3035928.1"/>
    </source>
</evidence>
<reference evidence="3 4" key="1">
    <citation type="journal article" date="2023" name="Microb. Genom.">
        <title>Mesoterricola silvestris gen. nov., sp. nov., Mesoterricola sediminis sp. nov., Geothrix oryzae sp. nov., Geothrix edaphica sp. nov., Geothrix rubra sp. nov., and Geothrix limicola sp. nov., six novel members of Acidobacteriota isolated from soils.</title>
        <authorList>
            <person name="Weisberg A.J."/>
            <person name="Pearce E."/>
            <person name="Kramer C.G."/>
            <person name="Chang J.H."/>
            <person name="Clarke C.R."/>
        </authorList>
    </citation>
    <scope>NUCLEOTIDE SEQUENCE [LARGE SCALE GENOMIC DNA]</scope>
    <source>
        <strain evidence="3 4">NE20-4-1</strain>
    </source>
</reference>
<comment type="caution">
    <text evidence="3">The sequence shown here is derived from an EMBL/GenBank/DDBJ whole genome shotgun (WGS) entry which is preliminary data.</text>
</comment>
<proteinExistence type="predicted"/>
<dbReference type="CDD" id="cd00198">
    <property type="entry name" value="vWFA"/>
    <property type="match status" value="1"/>
</dbReference>
<dbReference type="SUPFAM" id="SSF53300">
    <property type="entry name" value="vWA-like"/>
    <property type="match status" value="1"/>
</dbReference>
<dbReference type="Proteomes" id="UP001282474">
    <property type="component" value="Unassembled WGS sequence"/>
</dbReference>
<accession>A0ABU4MEQ6</accession>
<dbReference type="EMBL" id="JARAWJ010000001">
    <property type="protein sequence ID" value="MDX3035928.1"/>
    <property type="molecule type" value="Genomic_DNA"/>
</dbReference>
<sequence length="475" mass="50980">MTSGDMNTRTTATGTAPGLCFTIETDVAGDLAHDAQRADALVTVRAEPVEGGTTDVPLAEVLVMDCSLSMADAGKIGAARQAVCAAVDALPDNTYFGVVAGTHVARNVFPPLPERGLAVAGRETRQAAKHRITALWAEGGTAIGRWLAHTADLLESAPAQAVRHVSLYTDGRNEHETPEELERALAVCADRFVCDARGLGDDWSYTELLHITQALHGSARAVDAGSLTDDLTTLVRQAQRLVVPRVYLGLRLDSRFRLASLRQIRPVEADLTGRQQRAGDLLHIPLGAWGAAHRQYRLSLRFAAPTLPVGEELRAAHIELLAETSTGERARCADARAMVVRRHTNRDPLPARPEELTRVENAHELGLAMRGCANAHERGDLLEAHQELRHALALAQDLDDGARVRLLESVAIRDEHGVVLLRPDVTRGEMQRVGLESTYRAALPTGPAEPVDALPHPRPVSGGEDAESGTGVGAS</sequence>
<feature type="region of interest" description="Disordered" evidence="1">
    <location>
        <begin position="441"/>
        <end position="475"/>
    </location>
</feature>